<feature type="compositionally biased region" description="Low complexity" evidence="1">
    <location>
        <begin position="48"/>
        <end position="59"/>
    </location>
</feature>
<dbReference type="EMBL" id="CM029038">
    <property type="protein sequence ID" value="KAG2654046.1"/>
    <property type="molecule type" value="Genomic_DNA"/>
</dbReference>
<keyword evidence="3" id="KW-1185">Reference proteome</keyword>
<dbReference type="Proteomes" id="UP000823388">
    <property type="component" value="Chromosome 1N"/>
</dbReference>
<feature type="region of interest" description="Disordered" evidence="1">
    <location>
        <begin position="48"/>
        <end position="99"/>
    </location>
</feature>
<evidence type="ECO:0000256" key="1">
    <source>
        <dbReference type="SAM" id="MobiDB-lite"/>
    </source>
</evidence>
<organism evidence="2 3">
    <name type="scientific">Panicum virgatum</name>
    <name type="common">Blackwell switchgrass</name>
    <dbReference type="NCBI Taxonomy" id="38727"/>
    <lineage>
        <taxon>Eukaryota</taxon>
        <taxon>Viridiplantae</taxon>
        <taxon>Streptophyta</taxon>
        <taxon>Embryophyta</taxon>
        <taxon>Tracheophyta</taxon>
        <taxon>Spermatophyta</taxon>
        <taxon>Magnoliopsida</taxon>
        <taxon>Liliopsida</taxon>
        <taxon>Poales</taxon>
        <taxon>Poaceae</taxon>
        <taxon>PACMAD clade</taxon>
        <taxon>Panicoideae</taxon>
        <taxon>Panicodae</taxon>
        <taxon>Paniceae</taxon>
        <taxon>Panicinae</taxon>
        <taxon>Panicum</taxon>
        <taxon>Panicum sect. Hiantes</taxon>
    </lineage>
</organism>
<feature type="compositionally biased region" description="Low complexity" evidence="1">
    <location>
        <begin position="66"/>
        <end position="78"/>
    </location>
</feature>
<protein>
    <submittedName>
        <fullName evidence="2">Uncharacterized protein</fullName>
    </submittedName>
</protein>
<reference evidence="2" key="1">
    <citation type="submission" date="2020-05" db="EMBL/GenBank/DDBJ databases">
        <title>WGS assembly of Panicum virgatum.</title>
        <authorList>
            <person name="Lovell J.T."/>
            <person name="Jenkins J."/>
            <person name="Shu S."/>
            <person name="Juenger T.E."/>
            <person name="Schmutz J."/>
        </authorList>
    </citation>
    <scope>NUCLEOTIDE SEQUENCE</scope>
    <source>
        <strain evidence="2">AP13</strain>
    </source>
</reference>
<comment type="caution">
    <text evidence="2">The sequence shown here is derived from an EMBL/GenBank/DDBJ whole genome shotgun (WGS) entry which is preliminary data.</text>
</comment>
<accession>A0A8T0X861</accession>
<name>A0A8T0X861_PANVG</name>
<evidence type="ECO:0000313" key="3">
    <source>
        <dbReference type="Proteomes" id="UP000823388"/>
    </source>
</evidence>
<evidence type="ECO:0000313" key="2">
    <source>
        <dbReference type="EMBL" id="KAG2654046.1"/>
    </source>
</evidence>
<gene>
    <name evidence="2" type="ORF">PVAP13_1NG539019</name>
</gene>
<dbReference type="AlphaFoldDB" id="A0A8T0X861"/>
<proteinExistence type="predicted"/>
<sequence>MWGTWLGLALPFPFPFPINSTAPALLRPDLRLRLLLRLLLRLRPSLLSSPSRSLPPSSSRLRRLRLASSQRPPASPRRALPRSRRSARADRRRGAPGGWFSVTPRAGLRLRRPALLAPAPLLPRVAPCRRRAHAGGGAGTGRGRRALSPRGLT</sequence>
<feature type="region of interest" description="Disordered" evidence="1">
    <location>
        <begin position="132"/>
        <end position="153"/>
    </location>
</feature>